<feature type="transmembrane region" description="Helical" evidence="1">
    <location>
        <begin position="12"/>
        <end position="28"/>
    </location>
</feature>
<comment type="caution">
    <text evidence="2">The sequence shown here is derived from an EMBL/GenBank/DDBJ whole genome shotgun (WGS) entry which is preliminary data.</text>
</comment>
<feature type="non-terminal residue" evidence="2">
    <location>
        <position position="1"/>
    </location>
</feature>
<evidence type="ECO:0000256" key="1">
    <source>
        <dbReference type="SAM" id="Phobius"/>
    </source>
</evidence>
<evidence type="ECO:0000313" key="2">
    <source>
        <dbReference type="EMBL" id="GMR51494.1"/>
    </source>
</evidence>
<evidence type="ECO:0000313" key="3">
    <source>
        <dbReference type="Proteomes" id="UP001328107"/>
    </source>
</evidence>
<proteinExistence type="predicted"/>
<keyword evidence="3" id="KW-1185">Reference proteome</keyword>
<feature type="transmembrane region" description="Helical" evidence="1">
    <location>
        <begin position="48"/>
        <end position="65"/>
    </location>
</feature>
<evidence type="ECO:0008006" key="4">
    <source>
        <dbReference type="Google" id="ProtNLM"/>
    </source>
</evidence>
<dbReference type="EMBL" id="BTRK01000005">
    <property type="protein sequence ID" value="GMR51494.1"/>
    <property type="molecule type" value="Genomic_DNA"/>
</dbReference>
<sequence>ESLVVQCCTFALFLDVVSLIVLFLCYIHSRRVYIGLSGVGRRYQIREVEYLTCALLPACLITVLLRTVFVVIALVATIFSSIFPPYMIVMAVVH</sequence>
<keyword evidence="1" id="KW-0472">Membrane</keyword>
<feature type="non-terminal residue" evidence="2">
    <location>
        <position position="94"/>
    </location>
</feature>
<dbReference type="Proteomes" id="UP001328107">
    <property type="component" value="Unassembled WGS sequence"/>
</dbReference>
<organism evidence="2 3">
    <name type="scientific">Pristionchus mayeri</name>
    <dbReference type="NCBI Taxonomy" id="1317129"/>
    <lineage>
        <taxon>Eukaryota</taxon>
        <taxon>Metazoa</taxon>
        <taxon>Ecdysozoa</taxon>
        <taxon>Nematoda</taxon>
        <taxon>Chromadorea</taxon>
        <taxon>Rhabditida</taxon>
        <taxon>Rhabditina</taxon>
        <taxon>Diplogasteromorpha</taxon>
        <taxon>Diplogasteroidea</taxon>
        <taxon>Neodiplogasteridae</taxon>
        <taxon>Pristionchus</taxon>
    </lineage>
</organism>
<dbReference type="AlphaFoldDB" id="A0AAN5I4R4"/>
<name>A0AAN5I4R4_9BILA</name>
<gene>
    <name evidence="2" type="ORF">PMAYCL1PPCAC_21689</name>
</gene>
<keyword evidence="1" id="KW-1133">Transmembrane helix</keyword>
<protein>
    <recommendedName>
        <fullName evidence="4">G protein-coupled receptor</fullName>
    </recommendedName>
</protein>
<reference evidence="3" key="1">
    <citation type="submission" date="2022-10" db="EMBL/GenBank/DDBJ databases">
        <title>Genome assembly of Pristionchus species.</title>
        <authorList>
            <person name="Yoshida K."/>
            <person name="Sommer R.J."/>
        </authorList>
    </citation>
    <scope>NUCLEOTIDE SEQUENCE [LARGE SCALE GENOMIC DNA]</scope>
    <source>
        <strain evidence="3">RS5460</strain>
    </source>
</reference>
<feature type="transmembrane region" description="Helical" evidence="1">
    <location>
        <begin position="71"/>
        <end position="93"/>
    </location>
</feature>
<accession>A0AAN5I4R4</accession>
<keyword evidence="1" id="KW-0812">Transmembrane</keyword>